<organism evidence="1">
    <name type="scientific">Eutreptiella gymnastica</name>
    <dbReference type="NCBI Taxonomy" id="73025"/>
    <lineage>
        <taxon>Eukaryota</taxon>
        <taxon>Discoba</taxon>
        <taxon>Euglenozoa</taxon>
        <taxon>Euglenida</taxon>
        <taxon>Spirocuta</taxon>
        <taxon>Euglenophyceae</taxon>
        <taxon>Eutreptiales</taxon>
        <taxon>Eutreptiaceae</taxon>
        <taxon>Eutreptiella</taxon>
    </lineage>
</organism>
<protein>
    <submittedName>
        <fullName evidence="1">Uncharacterized protein</fullName>
    </submittedName>
</protein>
<sequence>MNKKKFFTKDPFSFATGHRPVSLHSLCSWCYILLNHWSPHPTNLNTSDQIKTDLKPVLLGLGPRVRLFEGMPRLQTGRIQGPARAGPHSVSSFFVRPTGTQTAYPNNC</sequence>
<proteinExistence type="predicted"/>
<accession>A0A7S1NMV1</accession>
<dbReference type="AlphaFoldDB" id="A0A7S1NMV1"/>
<dbReference type="EMBL" id="HBGA01110032">
    <property type="protein sequence ID" value="CAD9029865.1"/>
    <property type="molecule type" value="Transcribed_RNA"/>
</dbReference>
<evidence type="ECO:0000313" key="1">
    <source>
        <dbReference type="EMBL" id="CAD9029865.1"/>
    </source>
</evidence>
<gene>
    <name evidence="1" type="ORF">EGYM00392_LOCUS41002</name>
</gene>
<name>A0A7S1NMV1_9EUGL</name>
<reference evidence="1" key="1">
    <citation type="submission" date="2021-01" db="EMBL/GenBank/DDBJ databases">
        <authorList>
            <person name="Corre E."/>
            <person name="Pelletier E."/>
            <person name="Niang G."/>
            <person name="Scheremetjew M."/>
            <person name="Finn R."/>
            <person name="Kale V."/>
            <person name="Holt S."/>
            <person name="Cochrane G."/>
            <person name="Meng A."/>
            <person name="Brown T."/>
            <person name="Cohen L."/>
        </authorList>
    </citation>
    <scope>NUCLEOTIDE SEQUENCE</scope>
    <source>
        <strain evidence="1">NIES-381</strain>
    </source>
</reference>